<evidence type="ECO:0000313" key="3">
    <source>
        <dbReference type="Proteomes" id="UP000589716"/>
    </source>
</evidence>
<sequence length="270" mass="27007">MKDMHLRRRLAPRWLTATASLLALWSPAAFADLVVPAGANVTLGGSMDMGCTDVVADGTLDLAGGTLSNVRNVLIGDGGQVNLGNGTISLAGNWTNGGGTLGLPGTVAIVDEVACTTSSIISGNTTFGTLSITSSSGKLVQFAVGSTQTVQQSLVLTGTGTPLRIESTTPATPSADLHLAAGATQSVSNVAVQGMSASGQMVAPGQTNQAPPGAAVSNWFAAPVPPTPANIAPVPTNSPITLLGMALAVAALAARQRFGRKNKPSGRSPQ</sequence>
<accession>A0A853IT95</accession>
<dbReference type="Proteomes" id="UP000589716">
    <property type="component" value="Unassembled WGS sequence"/>
</dbReference>
<keyword evidence="1" id="KW-0732">Signal</keyword>
<evidence type="ECO:0008006" key="4">
    <source>
        <dbReference type="Google" id="ProtNLM"/>
    </source>
</evidence>
<name>A0A853IT95_9BURK</name>
<protein>
    <recommendedName>
        <fullName evidence="4">PEP-CTERM protein-sorting domain-containing protein</fullName>
    </recommendedName>
</protein>
<evidence type="ECO:0000256" key="1">
    <source>
        <dbReference type="SAM" id="SignalP"/>
    </source>
</evidence>
<dbReference type="AlphaFoldDB" id="A0A853IT95"/>
<feature type="signal peptide" evidence="1">
    <location>
        <begin position="1"/>
        <end position="31"/>
    </location>
</feature>
<feature type="chain" id="PRO_5032585433" description="PEP-CTERM protein-sorting domain-containing protein" evidence="1">
    <location>
        <begin position="32"/>
        <end position="270"/>
    </location>
</feature>
<gene>
    <name evidence="2" type="ORF">H0I39_02460</name>
</gene>
<dbReference type="RefSeq" id="WP_180549453.1">
    <property type="nucleotide sequence ID" value="NZ_JACCKX010000001.1"/>
</dbReference>
<dbReference type="EMBL" id="JACCKX010000001">
    <property type="protein sequence ID" value="NZA00924.1"/>
    <property type="molecule type" value="Genomic_DNA"/>
</dbReference>
<proteinExistence type="predicted"/>
<keyword evidence="3" id="KW-1185">Reference proteome</keyword>
<comment type="caution">
    <text evidence="2">The sequence shown here is derived from an EMBL/GenBank/DDBJ whole genome shotgun (WGS) entry which is preliminary data.</text>
</comment>
<evidence type="ECO:0000313" key="2">
    <source>
        <dbReference type="EMBL" id="NZA00924.1"/>
    </source>
</evidence>
<organism evidence="2 3">
    <name type="scientific">Ottowia beijingensis</name>
    <dbReference type="NCBI Taxonomy" id="1207057"/>
    <lineage>
        <taxon>Bacteria</taxon>
        <taxon>Pseudomonadati</taxon>
        <taxon>Pseudomonadota</taxon>
        <taxon>Betaproteobacteria</taxon>
        <taxon>Burkholderiales</taxon>
        <taxon>Comamonadaceae</taxon>
        <taxon>Ottowia</taxon>
    </lineage>
</organism>
<reference evidence="2 3" key="1">
    <citation type="submission" date="2020-07" db="EMBL/GenBank/DDBJ databases">
        <authorList>
            <person name="Maaloum M."/>
        </authorList>
    </citation>
    <scope>NUCLEOTIDE SEQUENCE [LARGE SCALE GENOMIC DNA]</scope>
    <source>
        <strain evidence="2 3">GCS-AN-3</strain>
    </source>
</reference>